<dbReference type="AlphaFoldDB" id="A0A0F4GAZ5"/>
<dbReference type="GO" id="GO:0016747">
    <property type="term" value="F:acyltransferase activity, transferring groups other than amino-acyl groups"/>
    <property type="evidence" value="ECO:0007669"/>
    <property type="project" value="InterPro"/>
</dbReference>
<dbReference type="PANTHER" id="PTHR42791:SF1">
    <property type="entry name" value="N-ACETYLTRANSFERASE DOMAIN-CONTAINING PROTEIN"/>
    <property type="match status" value="1"/>
</dbReference>
<accession>A0A0F4GAZ5</accession>
<evidence type="ECO:0000313" key="3">
    <source>
        <dbReference type="EMBL" id="KJX94556.1"/>
    </source>
</evidence>
<dbReference type="Proteomes" id="UP000033647">
    <property type="component" value="Unassembled WGS sequence"/>
</dbReference>
<dbReference type="PANTHER" id="PTHR42791">
    <property type="entry name" value="GNAT FAMILY ACETYLTRANSFERASE"/>
    <property type="match status" value="1"/>
</dbReference>
<evidence type="ECO:0000259" key="2">
    <source>
        <dbReference type="PROSITE" id="PS51186"/>
    </source>
</evidence>
<dbReference type="Pfam" id="PF00583">
    <property type="entry name" value="Acetyltransf_1"/>
    <property type="match status" value="1"/>
</dbReference>
<feature type="compositionally biased region" description="Basic and acidic residues" evidence="1">
    <location>
        <begin position="16"/>
        <end position="25"/>
    </location>
</feature>
<name>A0A0F4GAZ5_9PEZI</name>
<dbReference type="EMBL" id="LAFY01004134">
    <property type="protein sequence ID" value="KJX94556.1"/>
    <property type="molecule type" value="Genomic_DNA"/>
</dbReference>
<evidence type="ECO:0000256" key="1">
    <source>
        <dbReference type="SAM" id="MobiDB-lite"/>
    </source>
</evidence>
<evidence type="ECO:0000313" key="4">
    <source>
        <dbReference type="Proteomes" id="UP000033647"/>
    </source>
</evidence>
<dbReference type="Gene3D" id="3.40.630.30">
    <property type="match status" value="1"/>
</dbReference>
<dbReference type="InterPro" id="IPR016181">
    <property type="entry name" value="Acyl_CoA_acyltransferase"/>
</dbReference>
<keyword evidence="4" id="KW-1185">Reference proteome</keyword>
<dbReference type="Pfam" id="PF07818">
    <property type="entry name" value="HCNGP"/>
    <property type="match status" value="1"/>
</dbReference>
<dbReference type="OrthoDB" id="544277at2759"/>
<reference evidence="3 4" key="1">
    <citation type="submission" date="2015-03" db="EMBL/GenBank/DDBJ databases">
        <title>RNA-seq based gene annotation and comparative genomics of four Zymoseptoria species reveal species-specific pathogenicity related genes and transposable element activity.</title>
        <authorList>
            <person name="Grandaubert J."/>
            <person name="Bhattacharyya A."/>
            <person name="Stukenbrock E.H."/>
        </authorList>
    </citation>
    <scope>NUCLEOTIDE SEQUENCE [LARGE SCALE GENOMIC DNA]</scope>
    <source>
        <strain evidence="3 4">Zb18110</strain>
    </source>
</reference>
<dbReference type="PROSITE" id="PS51186">
    <property type="entry name" value="GNAT"/>
    <property type="match status" value="1"/>
</dbReference>
<dbReference type="InterPro" id="IPR012479">
    <property type="entry name" value="SAP30BP"/>
</dbReference>
<dbReference type="SUPFAM" id="SSF55729">
    <property type="entry name" value="Acyl-CoA N-acyltransferases (Nat)"/>
    <property type="match status" value="1"/>
</dbReference>
<organism evidence="3 4">
    <name type="scientific">Zymoseptoria brevis</name>
    <dbReference type="NCBI Taxonomy" id="1047168"/>
    <lineage>
        <taxon>Eukaryota</taxon>
        <taxon>Fungi</taxon>
        <taxon>Dikarya</taxon>
        <taxon>Ascomycota</taxon>
        <taxon>Pezizomycotina</taxon>
        <taxon>Dothideomycetes</taxon>
        <taxon>Dothideomycetidae</taxon>
        <taxon>Mycosphaerellales</taxon>
        <taxon>Mycosphaerellaceae</taxon>
        <taxon>Zymoseptoria</taxon>
    </lineage>
</organism>
<sequence length="458" mass="50821">MALIDYGSSDDEDDIQPEKPSKIAKIEATAPPAEEGTTEPQRPQPFQDEKPASLDTSGPAPGPSIPTQDTSAEFEGDTTPSSPYTYERNHLRELTMPTMPNFDIPDSPPPPPVNSEEAAVLAATTKKIERFLELKKKGVHFNERLQNSTSLRNPSLLPKLMQFADITREDSYRSSLPEGLGISVTWPEEYYVEGLLRQNERKQKKKLAERDKVDFVPAAAKDEAKAQVQSAANHHHVHVAKTLSPLFVDDPPVRFILSSLPEEARLAYMDDYFGTLVKAAALNSAEFVEANDWDCTAVWLPPGKRIDNPWTWWSAGFVGCLWKLGVAGCKRMMIDYQSASDKCKHQALAGMESYHYLFLVGTKVSARGRGLASQIIRKKQAQATKEGLPIWLEATTEGSRDVYKRCGFDVVGTFKLGQGHFASTGEKEDGGPGATIWAMLWKPEKDEDVMQGECLFDT</sequence>
<feature type="domain" description="N-acetyltransferase" evidence="2">
    <location>
        <begin position="277"/>
        <end position="442"/>
    </location>
</feature>
<dbReference type="InterPro" id="IPR052523">
    <property type="entry name" value="Trichothecene_AcTrans"/>
</dbReference>
<dbReference type="InterPro" id="IPR000182">
    <property type="entry name" value="GNAT_dom"/>
</dbReference>
<dbReference type="GO" id="GO:0006355">
    <property type="term" value="P:regulation of DNA-templated transcription"/>
    <property type="evidence" value="ECO:0007669"/>
    <property type="project" value="InterPro"/>
</dbReference>
<dbReference type="STRING" id="1047168.A0A0F4GAZ5"/>
<gene>
    <name evidence="3" type="ORF">TI39_contig4175g00006</name>
</gene>
<feature type="region of interest" description="Disordered" evidence="1">
    <location>
        <begin position="1"/>
        <end position="86"/>
    </location>
</feature>
<protein>
    <recommendedName>
        <fullName evidence="2">N-acetyltransferase domain-containing protein</fullName>
    </recommendedName>
</protein>
<comment type="caution">
    <text evidence="3">The sequence shown here is derived from an EMBL/GenBank/DDBJ whole genome shotgun (WGS) entry which is preliminary data.</text>
</comment>
<proteinExistence type="predicted"/>